<reference evidence="2 3" key="1">
    <citation type="submission" date="2020-01" db="EMBL/GenBank/DDBJ databases">
        <title>Genomic analysis of Aminipila sp. CBA3637.</title>
        <authorList>
            <person name="Kim Y.B."/>
            <person name="Roh S.W."/>
        </authorList>
    </citation>
    <scope>NUCLEOTIDE SEQUENCE [LARGE SCALE GENOMIC DNA]</scope>
    <source>
        <strain evidence="2 3">CBA3637</strain>
    </source>
</reference>
<sequence>MIFKHETSRIFYEDENGRVLAEITFPSEMEAVANITHTYVDDSLRGQGIAGKMMEMAIEQIKSEGKTPKFTCSYAVKWAEQNYK</sequence>
<evidence type="ECO:0000313" key="2">
    <source>
        <dbReference type="EMBL" id="QHI72622.1"/>
    </source>
</evidence>
<protein>
    <submittedName>
        <fullName evidence="2">GNAT family N-acetyltransferase</fullName>
    </submittedName>
</protein>
<organism evidence="2 3">
    <name type="scientific">Aminipila terrae</name>
    <dbReference type="NCBI Taxonomy" id="2697030"/>
    <lineage>
        <taxon>Bacteria</taxon>
        <taxon>Bacillati</taxon>
        <taxon>Bacillota</taxon>
        <taxon>Clostridia</taxon>
        <taxon>Peptostreptococcales</taxon>
        <taxon>Anaerovoracaceae</taxon>
        <taxon>Aminipila</taxon>
    </lineage>
</organism>
<dbReference type="AlphaFoldDB" id="A0A6P1MF24"/>
<accession>A0A6P1MF24</accession>
<dbReference type="GO" id="GO:0016740">
    <property type="term" value="F:transferase activity"/>
    <property type="evidence" value="ECO:0007669"/>
    <property type="project" value="UniProtKB-KW"/>
</dbReference>
<dbReference type="InterPro" id="IPR031165">
    <property type="entry name" value="GNAT_YJDJ"/>
</dbReference>
<evidence type="ECO:0000313" key="3">
    <source>
        <dbReference type="Proteomes" id="UP000463883"/>
    </source>
</evidence>
<gene>
    <name evidence="2" type="ORF">Ami3637_09620</name>
</gene>
<dbReference type="CDD" id="cd04301">
    <property type="entry name" value="NAT_SF"/>
    <property type="match status" value="1"/>
</dbReference>
<dbReference type="PANTHER" id="PTHR31435:SF9">
    <property type="entry name" value="PROTEIN NATD1"/>
    <property type="match status" value="1"/>
</dbReference>
<name>A0A6P1MF24_9FIRM</name>
<dbReference type="Gene3D" id="3.40.630.30">
    <property type="match status" value="1"/>
</dbReference>
<proteinExistence type="predicted"/>
<dbReference type="Pfam" id="PF14542">
    <property type="entry name" value="Acetyltransf_CG"/>
    <property type="match status" value="1"/>
</dbReference>
<dbReference type="Proteomes" id="UP000463883">
    <property type="component" value="Chromosome"/>
</dbReference>
<dbReference type="InterPro" id="IPR016181">
    <property type="entry name" value="Acyl_CoA_acyltransferase"/>
</dbReference>
<dbReference type="KEGG" id="amic:Ami3637_09620"/>
<dbReference type="PROSITE" id="PS51729">
    <property type="entry name" value="GNAT_YJDJ"/>
    <property type="match status" value="1"/>
</dbReference>
<dbReference type="InterPro" id="IPR045057">
    <property type="entry name" value="Gcn5-rel_NAT"/>
</dbReference>
<keyword evidence="3" id="KW-1185">Reference proteome</keyword>
<evidence type="ECO:0000259" key="1">
    <source>
        <dbReference type="PROSITE" id="PS51729"/>
    </source>
</evidence>
<keyword evidence="2" id="KW-0808">Transferase</keyword>
<dbReference type="EMBL" id="CP047591">
    <property type="protein sequence ID" value="QHI72622.1"/>
    <property type="molecule type" value="Genomic_DNA"/>
</dbReference>
<dbReference type="PANTHER" id="PTHR31435">
    <property type="entry name" value="PROTEIN NATD1"/>
    <property type="match status" value="1"/>
</dbReference>
<feature type="domain" description="N-acetyltransferase" evidence="1">
    <location>
        <begin position="2"/>
        <end position="84"/>
    </location>
</feature>
<dbReference type="SUPFAM" id="SSF55729">
    <property type="entry name" value="Acyl-CoA N-acyltransferases (Nat)"/>
    <property type="match status" value="1"/>
</dbReference>
<dbReference type="RefSeq" id="WP_162362390.1">
    <property type="nucleotide sequence ID" value="NZ_CP047591.1"/>
</dbReference>